<feature type="compositionally biased region" description="Low complexity" evidence="5">
    <location>
        <begin position="231"/>
        <end position="246"/>
    </location>
</feature>
<feature type="region of interest" description="Disordered" evidence="5">
    <location>
        <begin position="186"/>
        <end position="207"/>
    </location>
</feature>
<evidence type="ECO:0000259" key="7">
    <source>
        <dbReference type="PROSITE" id="PS50030"/>
    </source>
</evidence>
<keyword evidence="4 6" id="KW-0472">Membrane</keyword>
<evidence type="ECO:0000256" key="6">
    <source>
        <dbReference type="SAM" id="Phobius"/>
    </source>
</evidence>
<sequence length="294" mass="31656">MRQKKTVDLNRVLKNGEFWSMVPSMIAFSSTGELIVGVMLLYTFRIFERHMGSPKYGAFLAIVGIAGKAMEIGAISILQGKLRPQPGPYSAIYAAFVLYYATIPSSRGSSGSSAKNSRGLALLSDKTMTYLLGAQLFWGSGISSIIPAMSGVLMGLAYRTGMCRLDKLKLPSYLLKAFKTLKPFVESTSARPAQPQRQTRGNNVHMGGPVGQAGVRSAQEQLIGGGMLFGPRSPQQPLRQRQVQSQAIGLEPPSDESIATLMALGFDREHVMRALQASSNNVDIAANRLLAGGL</sequence>
<evidence type="ECO:0000256" key="1">
    <source>
        <dbReference type="ARBA" id="ARBA00004141"/>
    </source>
</evidence>
<reference evidence="8" key="1">
    <citation type="submission" date="2021-01" db="EMBL/GenBank/DDBJ databases">
        <authorList>
            <person name="Corre E."/>
            <person name="Pelletier E."/>
            <person name="Niang G."/>
            <person name="Scheremetjew M."/>
            <person name="Finn R."/>
            <person name="Kale V."/>
            <person name="Holt S."/>
            <person name="Cochrane G."/>
            <person name="Meng A."/>
            <person name="Brown T."/>
            <person name="Cohen L."/>
        </authorList>
    </citation>
    <scope>NUCLEOTIDE SEQUENCE</scope>
    <source>
        <strain evidence="8">CCMP3107</strain>
    </source>
</reference>
<feature type="transmembrane region" description="Helical" evidence="6">
    <location>
        <begin position="20"/>
        <end position="44"/>
    </location>
</feature>
<keyword evidence="3 6" id="KW-1133">Transmembrane helix</keyword>
<comment type="subcellular location">
    <subcellularLocation>
        <location evidence="1">Membrane</location>
        <topology evidence="1">Multi-pass membrane protein</topology>
    </subcellularLocation>
</comment>
<dbReference type="PANTHER" id="PTHR43066">
    <property type="entry name" value="RHOMBOID-RELATED PROTEIN"/>
    <property type="match status" value="1"/>
</dbReference>
<feature type="transmembrane region" description="Helical" evidence="6">
    <location>
        <begin position="56"/>
        <end position="78"/>
    </location>
</feature>
<dbReference type="EMBL" id="HBIU01022568">
    <property type="protein sequence ID" value="CAE0631792.1"/>
    <property type="molecule type" value="Transcribed_RNA"/>
</dbReference>
<evidence type="ECO:0000256" key="4">
    <source>
        <dbReference type="ARBA" id="ARBA00023136"/>
    </source>
</evidence>
<organism evidence="8">
    <name type="scientific">Heterosigma akashiwo</name>
    <name type="common">Chromophytic alga</name>
    <name type="synonym">Heterosigma carterae</name>
    <dbReference type="NCBI Taxonomy" id="2829"/>
    <lineage>
        <taxon>Eukaryota</taxon>
        <taxon>Sar</taxon>
        <taxon>Stramenopiles</taxon>
        <taxon>Ochrophyta</taxon>
        <taxon>Raphidophyceae</taxon>
        <taxon>Chattonellales</taxon>
        <taxon>Chattonellaceae</taxon>
        <taxon>Heterosigma</taxon>
    </lineage>
</organism>
<keyword evidence="2 6" id="KW-0812">Transmembrane</keyword>
<dbReference type="GO" id="GO:0016020">
    <property type="term" value="C:membrane"/>
    <property type="evidence" value="ECO:0007669"/>
    <property type="project" value="UniProtKB-SubCell"/>
</dbReference>
<dbReference type="Gene3D" id="1.10.8.10">
    <property type="entry name" value="DNA helicase RuvA subunit, C-terminal domain"/>
    <property type="match status" value="1"/>
</dbReference>
<protein>
    <recommendedName>
        <fullName evidence="7">UBA domain-containing protein</fullName>
    </recommendedName>
</protein>
<dbReference type="InterPro" id="IPR015940">
    <property type="entry name" value="UBA"/>
</dbReference>
<feature type="region of interest" description="Disordered" evidence="5">
    <location>
        <begin position="229"/>
        <end position="251"/>
    </location>
</feature>
<dbReference type="InterPro" id="IPR009060">
    <property type="entry name" value="UBA-like_sf"/>
</dbReference>
<evidence type="ECO:0000256" key="2">
    <source>
        <dbReference type="ARBA" id="ARBA00022692"/>
    </source>
</evidence>
<evidence type="ECO:0000256" key="3">
    <source>
        <dbReference type="ARBA" id="ARBA00022989"/>
    </source>
</evidence>
<dbReference type="Gene3D" id="1.20.1540.10">
    <property type="entry name" value="Rhomboid-like"/>
    <property type="match status" value="1"/>
</dbReference>
<name>A0A6V1Q7N2_HETAK</name>
<accession>A0A6V1Q7N2</accession>
<evidence type="ECO:0000313" key="8">
    <source>
        <dbReference type="EMBL" id="CAE0631792.1"/>
    </source>
</evidence>
<dbReference type="PROSITE" id="PS50030">
    <property type="entry name" value="UBA"/>
    <property type="match status" value="1"/>
</dbReference>
<dbReference type="AlphaFoldDB" id="A0A6V1Q7N2"/>
<proteinExistence type="predicted"/>
<dbReference type="InterPro" id="IPR035952">
    <property type="entry name" value="Rhomboid-like_sf"/>
</dbReference>
<dbReference type="GO" id="GO:0004252">
    <property type="term" value="F:serine-type endopeptidase activity"/>
    <property type="evidence" value="ECO:0007669"/>
    <property type="project" value="TreeGrafter"/>
</dbReference>
<dbReference type="PANTHER" id="PTHR43066:SF21">
    <property type="entry name" value="UBIQUITIN-ASSOCIATED DOMAIN-CONTAINING PROTEIN 2"/>
    <property type="match status" value="1"/>
</dbReference>
<gene>
    <name evidence="8" type="ORF">HAKA00212_LOCUS10497</name>
</gene>
<dbReference type="SMART" id="SM00165">
    <property type="entry name" value="UBA"/>
    <property type="match status" value="1"/>
</dbReference>
<dbReference type="SUPFAM" id="SSF46934">
    <property type="entry name" value="UBA-like"/>
    <property type="match status" value="1"/>
</dbReference>
<dbReference type="Pfam" id="PF00627">
    <property type="entry name" value="UBA"/>
    <property type="match status" value="1"/>
</dbReference>
<feature type="transmembrane region" description="Helical" evidence="6">
    <location>
        <begin position="136"/>
        <end position="158"/>
    </location>
</feature>
<dbReference type="SUPFAM" id="SSF144091">
    <property type="entry name" value="Rhomboid-like"/>
    <property type="match status" value="1"/>
</dbReference>
<evidence type="ECO:0000256" key="5">
    <source>
        <dbReference type="SAM" id="MobiDB-lite"/>
    </source>
</evidence>
<feature type="compositionally biased region" description="Polar residues" evidence="5">
    <location>
        <begin position="186"/>
        <end position="202"/>
    </location>
</feature>
<dbReference type="FunFam" id="1.10.8.10:FF:000003">
    <property type="entry name" value="UV excision repair protein RAD23 homolog"/>
    <property type="match status" value="1"/>
</dbReference>
<feature type="domain" description="UBA" evidence="7">
    <location>
        <begin position="252"/>
        <end position="292"/>
    </location>
</feature>